<sequence>MHIFVVILYNPLFNGLMFLQKYIPGHDLGIAIILLTLLIKGLLFWPSLSAIHNQQKMQEIQPKLKELQAKYKDNKEELSRQTMAFYKNNKVNPFSSCLPLLLQLPILFALYRVFFSGINIDPTTHLFNGDQLSHLYPFLRSFFEHTQVSTTFLDFLNLTAKHNVVLAILAGAAQFWQSKMMMSRQPPKVAGVKADGSKDEQVTAIMSKQMTYLLPAMTVIFGYQFPAGLSLYWVVSTLFQVAQQYYYFKWHKPKMANNVPEVLPKP</sequence>
<organism evidence="13 14">
    <name type="scientific">Candidatus Kerfeldbacteria bacterium CG08_land_8_20_14_0_20_43_14</name>
    <dbReference type="NCBI Taxonomy" id="2014246"/>
    <lineage>
        <taxon>Bacteria</taxon>
        <taxon>Candidatus Kerfeldiibacteriota</taxon>
    </lineage>
</organism>
<evidence type="ECO:0000259" key="12">
    <source>
        <dbReference type="Pfam" id="PF02096"/>
    </source>
</evidence>
<evidence type="ECO:0000256" key="7">
    <source>
        <dbReference type="ARBA" id="ARBA00023136"/>
    </source>
</evidence>
<name>A0A2H0YQB8_9BACT</name>
<dbReference type="GO" id="GO:0005886">
    <property type="term" value="C:plasma membrane"/>
    <property type="evidence" value="ECO:0007669"/>
    <property type="project" value="UniProtKB-SubCell"/>
</dbReference>
<evidence type="ECO:0000256" key="8">
    <source>
        <dbReference type="ARBA" id="ARBA00023186"/>
    </source>
</evidence>
<dbReference type="InterPro" id="IPR028055">
    <property type="entry name" value="YidC/Oxa/ALB_C"/>
</dbReference>
<keyword evidence="6 11" id="KW-1133">Transmembrane helix</keyword>
<proteinExistence type="inferred from homology"/>
<keyword evidence="4 9" id="KW-0812">Transmembrane</keyword>
<evidence type="ECO:0000313" key="14">
    <source>
        <dbReference type="Proteomes" id="UP000236845"/>
    </source>
</evidence>
<comment type="similarity">
    <text evidence="9">Belongs to the OXA1/ALB3/YidC family.</text>
</comment>
<evidence type="ECO:0000256" key="10">
    <source>
        <dbReference type="SAM" id="Coils"/>
    </source>
</evidence>
<evidence type="ECO:0000256" key="2">
    <source>
        <dbReference type="ARBA" id="ARBA00022448"/>
    </source>
</evidence>
<keyword evidence="5" id="KW-0653">Protein transport</keyword>
<dbReference type="GO" id="GO:0051205">
    <property type="term" value="P:protein insertion into membrane"/>
    <property type="evidence" value="ECO:0007669"/>
    <property type="project" value="TreeGrafter"/>
</dbReference>
<dbReference type="AlphaFoldDB" id="A0A2H0YQB8"/>
<dbReference type="GO" id="GO:0015031">
    <property type="term" value="P:protein transport"/>
    <property type="evidence" value="ECO:0007669"/>
    <property type="project" value="UniProtKB-KW"/>
</dbReference>
<evidence type="ECO:0000256" key="11">
    <source>
        <dbReference type="SAM" id="Phobius"/>
    </source>
</evidence>
<feature type="coiled-coil region" evidence="10">
    <location>
        <begin position="57"/>
        <end position="84"/>
    </location>
</feature>
<comment type="caution">
    <text evidence="13">The sequence shown here is derived from an EMBL/GenBank/DDBJ whole genome shotgun (WGS) entry which is preliminary data.</text>
</comment>
<feature type="transmembrane region" description="Helical" evidence="11">
    <location>
        <begin position="28"/>
        <end position="48"/>
    </location>
</feature>
<protein>
    <recommendedName>
        <fullName evidence="12">Membrane insertase YidC/Oxa/ALB C-terminal domain-containing protein</fullName>
    </recommendedName>
</protein>
<dbReference type="PANTHER" id="PTHR12428:SF65">
    <property type="entry name" value="CYTOCHROME C OXIDASE ASSEMBLY PROTEIN COX18, MITOCHONDRIAL"/>
    <property type="match status" value="1"/>
</dbReference>
<dbReference type="Proteomes" id="UP000236845">
    <property type="component" value="Unassembled WGS sequence"/>
</dbReference>
<evidence type="ECO:0000313" key="13">
    <source>
        <dbReference type="EMBL" id="PIS40616.1"/>
    </source>
</evidence>
<evidence type="ECO:0000256" key="4">
    <source>
        <dbReference type="ARBA" id="ARBA00022692"/>
    </source>
</evidence>
<feature type="transmembrane region" description="Helical" evidence="11">
    <location>
        <begin position="212"/>
        <end position="235"/>
    </location>
</feature>
<feature type="domain" description="Membrane insertase YidC/Oxa/ALB C-terminal" evidence="12">
    <location>
        <begin position="29"/>
        <end position="247"/>
    </location>
</feature>
<evidence type="ECO:0000256" key="6">
    <source>
        <dbReference type="ARBA" id="ARBA00022989"/>
    </source>
</evidence>
<feature type="transmembrane region" description="Helical" evidence="11">
    <location>
        <begin position="97"/>
        <end position="118"/>
    </location>
</feature>
<dbReference type="InterPro" id="IPR001708">
    <property type="entry name" value="YidC/ALB3/OXA1/COX18"/>
</dbReference>
<keyword evidence="7 11" id="KW-0472">Membrane</keyword>
<evidence type="ECO:0000256" key="3">
    <source>
        <dbReference type="ARBA" id="ARBA00022475"/>
    </source>
</evidence>
<dbReference type="Pfam" id="PF02096">
    <property type="entry name" value="60KD_IMP"/>
    <property type="match status" value="1"/>
</dbReference>
<keyword evidence="2" id="KW-0813">Transport</keyword>
<dbReference type="CDD" id="cd20070">
    <property type="entry name" value="5TM_YidC_Alb3"/>
    <property type="match status" value="1"/>
</dbReference>
<evidence type="ECO:0000256" key="9">
    <source>
        <dbReference type="RuleBase" id="RU003945"/>
    </source>
</evidence>
<evidence type="ECO:0000256" key="1">
    <source>
        <dbReference type="ARBA" id="ARBA00004651"/>
    </source>
</evidence>
<evidence type="ECO:0000256" key="5">
    <source>
        <dbReference type="ARBA" id="ARBA00022927"/>
    </source>
</evidence>
<dbReference type="InterPro" id="IPR047196">
    <property type="entry name" value="YidC_ALB_C"/>
</dbReference>
<keyword evidence="10" id="KW-0175">Coiled coil</keyword>
<gene>
    <name evidence="13" type="ORF">COT26_02390</name>
</gene>
<dbReference type="NCBIfam" id="TIGR03592">
    <property type="entry name" value="yidC_oxa1_cterm"/>
    <property type="match status" value="1"/>
</dbReference>
<keyword evidence="3" id="KW-1003">Cell membrane</keyword>
<dbReference type="GO" id="GO:0032977">
    <property type="term" value="F:membrane insertase activity"/>
    <property type="evidence" value="ECO:0007669"/>
    <property type="project" value="InterPro"/>
</dbReference>
<keyword evidence="8" id="KW-0143">Chaperone</keyword>
<accession>A0A2H0YQB8</accession>
<comment type="subcellular location">
    <subcellularLocation>
        <location evidence="1">Cell membrane</location>
        <topology evidence="1">Multi-pass membrane protein</topology>
    </subcellularLocation>
    <subcellularLocation>
        <location evidence="9">Membrane</location>
        <topology evidence="9">Multi-pass membrane protein</topology>
    </subcellularLocation>
</comment>
<dbReference type="EMBL" id="PEXW01000054">
    <property type="protein sequence ID" value="PIS40616.1"/>
    <property type="molecule type" value="Genomic_DNA"/>
</dbReference>
<dbReference type="PANTHER" id="PTHR12428">
    <property type="entry name" value="OXA1"/>
    <property type="match status" value="1"/>
</dbReference>
<reference evidence="14" key="1">
    <citation type="submission" date="2017-09" db="EMBL/GenBank/DDBJ databases">
        <title>Depth-based differentiation of microbial function through sediment-hosted aquifers and enrichment of novel symbionts in the deep terrestrial subsurface.</title>
        <authorList>
            <person name="Probst A.J."/>
            <person name="Ladd B."/>
            <person name="Jarett J.K."/>
            <person name="Geller-Mcgrath D.E."/>
            <person name="Sieber C.M.K."/>
            <person name="Emerson J.B."/>
            <person name="Anantharaman K."/>
            <person name="Thomas B.C."/>
            <person name="Malmstrom R."/>
            <person name="Stieglmeier M."/>
            <person name="Klingl A."/>
            <person name="Woyke T."/>
            <person name="Ryan C.M."/>
            <person name="Banfield J.F."/>
        </authorList>
    </citation>
    <scope>NUCLEOTIDE SEQUENCE [LARGE SCALE GENOMIC DNA]</scope>
</reference>